<evidence type="ECO:0000256" key="16">
    <source>
        <dbReference type="ARBA" id="ARBA00048111"/>
    </source>
</evidence>
<evidence type="ECO:0000256" key="17">
    <source>
        <dbReference type="ARBA" id="ARBA00048182"/>
    </source>
</evidence>
<dbReference type="Proteomes" id="UP000515159">
    <property type="component" value="Chromosome 16"/>
</dbReference>
<dbReference type="GO" id="GO:0004336">
    <property type="term" value="F:galactosylceramidase activity"/>
    <property type="evidence" value="ECO:0007669"/>
    <property type="project" value="UniProtKB-EC"/>
</dbReference>
<evidence type="ECO:0000256" key="7">
    <source>
        <dbReference type="ARBA" id="ARBA00022729"/>
    </source>
</evidence>
<dbReference type="InterPro" id="IPR001139">
    <property type="entry name" value="Glyco_hydro_30"/>
</dbReference>
<keyword evidence="7" id="KW-0732">Signal</keyword>
<dbReference type="GO" id="GO:0010605">
    <property type="term" value="P:negative regulation of macromolecule metabolic process"/>
    <property type="evidence" value="ECO:0007669"/>
    <property type="project" value="UniProtKB-ARBA"/>
</dbReference>
<dbReference type="InParanoid" id="A0A6P8PYU4"/>
<dbReference type="AlphaFoldDB" id="A0A6P8PYU4"/>
<dbReference type="InterPro" id="IPR017853">
    <property type="entry name" value="GH"/>
</dbReference>
<evidence type="ECO:0000256" key="10">
    <source>
        <dbReference type="ARBA" id="ARBA00023098"/>
    </source>
</evidence>
<evidence type="ECO:0000256" key="8">
    <source>
        <dbReference type="ARBA" id="ARBA00022801"/>
    </source>
</evidence>
<dbReference type="GO" id="GO:0006914">
    <property type="term" value="P:autophagy"/>
    <property type="evidence" value="ECO:0007669"/>
    <property type="project" value="UniProtKB-ARBA"/>
</dbReference>
<dbReference type="GO" id="GO:0005102">
    <property type="term" value="F:signaling receptor binding"/>
    <property type="evidence" value="ECO:0007669"/>
    <property type="project" value="UniProtKB-ARBA"/>
</dbReference>
<name>A0A6P8PYU4_GEOSA</name>
<keyword evidence="10 23" id="KW-0443">Lipid metabolism</keyword>
<dbReference type="GO" id="GO:0006680">
    <property type="term" value="P:glucosylceramide catabolic process"/>
    <property type="evidence" value="ECO:0007669"/>
    <property type="project" value="TreeGrafter"/>
</dbReference>
<comment type="catalytic activity">
    <reaction evidence="22">
        <text>beta-D-glucosyl-N-(9Z-octadecenoyl)-sphing-4E-enine + cholesterol = N-(9Z-octadecenoyl)-sphing-4-enine + cholesteryl 3-beta-D-glucoside</text>
        <dbReference type="Rhea" id="RHEA:58324"/>
        <dbReference type="ChEBI" id="CHEBI:16113"/>
        <dbReference type="ChEBI" id="CHEBI:17495"/>
        <dbReference type="ChEBI" id="CHEBI:77996"/>
        <dbReference type="ChEBI" id="CHEBI:139140"/>
    </reaction>
    <physiologicalReaction direction="left-to-right" evidence="22">
        <dbReference type="Rhea" id="RHEA:58325"/>
    </physiologicalReaction>
    <physiologicalReaction direction="right-to-left" evidence="22">
        <dbReference type="Rhea" id="RHEA:58326"/>
    </physiologicalReaction>
</comment>
<evidence type="ECO:0000259" key="26">
    <source>
        <dbReference type="Pfam" id="PF17189"/>
    </source>
</evidence>
<dbReference type="FunCoup" id="A0A6P8PYU4">
    <property type="interactions" value="490"/>
</dbReference>
<comment type="subcellular location">
    <subcellularLocation>
        <location evidence="2">Lysosome membrane</location>
        <topology evidence="2">Peripheral membrane protein</topology>
        <orientation evidence="2">Lumenal side</orientation>
    </subcellularLocation>
</comment>
<evidence type="ECO:0000256" key="2">
    <source>
        <dbReference type="ARBA" id="ARBA00004207"/>
    </source>
</evidence>
<comment type="catalytic activity">
    <reaction evidence="18">
        <text>beta-D-glucosyl-N-dodecanoylsphing-4-enine + cholesterol = N-dodecanoylsphing-4-enine + cholesteryl 3-beta-D-glucoside</text>
        <dbReference type="Rhea" id="RHEA:70307"/>
        <dbReference type="ChEBI" id="CHEBI:16113"/>
        <dbReference type="ChEBI" id="CHEBI:17495"/>
        <dbReference type="ChEBI" id="CHEBI:72956"/>
        <dbReference type="ChEBI" id="CHEBI:76297"/>
    </reaction>
    <physiologicalReaction direction="left-to-right" evidence="18">
        <dbReference type="Rhea" id="RHEA:70308"/>
    </physiologicalReaction>
    <physiologicalReaction direction="right-to-left" evidence="18">
        <dbReference type="Rhea" id="RHEA:70309"/>
    </physiologicalReaction>
</comment>
<comment type="catalytic activity">
    <reaction evidence="1">
        <text>a beta-D-glucosyl-(1&lt;-&gt;1')-N-acylsphing-4-enine + H2O = an N-acylsphing-4-enine + D-glucose</text>
        <dbReference type="Rhea" id="RHEA:13269"/>
        <dbReference type="ChEBI" id="CHEBI:4167"/>
        <dbReference type="ChEBI" id="CHEBI:15377"/>
        <dbReference type="ChEBI" id="CHEBI:22801"/>
        <dbReference type="ChEBI" id="CHEBI:52639"/>
        <dbReference type="EC" id="3.2.1.45"/>
    </reaction>
    <physiologicalReaction direction="left-to-right" evidence="1">
        <dbReference type="Rhea" id="RHEA:13270"/>
    </physiologicalReaction>
</comment>
<dbReference type="InterPro" id="IPR033452">
    <property type="entry name" value="GH30_C"/>
</dbReference>
<evidence type="ECO:0000256" key="6">
    <source>
        <dbReference type="ARBA" id="ARBA00005382"/>
    </source>
</evidence>
<dbReference type="GO" id="GO:0042391">
    <property type="term" value="P:regulation of membrane potential"/>
    <property type="evidence" value="ECO:0007669"/>
    <property type="project" value="UniProtKB-ARBA"/>
</dbReference>
<dbReference type="GO" id="GO:0004348">
    <property type="term" value="F:glucosylceramidase activity"/>
    <property type="evidence" value="ECO:0007669"/>
    <property type="project" value="UniProtKB-EC"/>
</dbReference>
<dbReference type="GeneID" id="117350236"/>
<dbReference type="SUPFAM" id="SSF51445">
    <property type="entry name" value="(Trans)glycosidases"/>
    <property type="match status" value="1"/>
</dbReference>
<evidence type="ECO:0000256" key="20">
    <source>
        <dbReference type="ARBA" id="ARBA00048880"/>
    </source>
</evidence>
<comment type="catalytic activity">
    <reaction evidence="16">
        <text>beta-D-glucosyl-(1&lt;-&gt;1)-N-octadecanoylsphing-4-enine + cholesterol = cholesteryl 3-beta-D-glucoside + N-octadecanoylsphing-4-enine</text>
        <dbReference type="Rhea" id="RHEA:70311"/>
        <dbReference type="ChEBI" id="CHEBI:16113"/>
        <dbReference type="ChEBI" id="CHEBI:17495"/>
        <dbReference type="ChEBI" id="CHEBI:72961"/>
        <dbReference type="ChEBI" id="CHEBI:84719"/>
    </reaction>
    <physiologicalReaction direction="left-to-right" evidence="16">
        <dbReference type="Rhea" id="RHEA:70312"/>
    </physiologicalReaction>
    <physiologicalReaction direction="right-to-left" evidence="16">
        <dbReference type="Rhea" id="RHEA:70313"/>
    </physiologicalReaction>
</comment>
<evidence type="ECO:0000313" key="27">
    <source>
        <dbReference type="Proteomes" id="UP000515159"/>
    </source>
</evidence>
<gene>
    <name evidence="28" type="primary">GBA</name>
</gene>
<dbReference type="Gene3D" id="3.20.20.80">
    <property type="entry name" value="Glycosidases"/>
    <property type="match status" value="1"/>
</dbReference>
<proteinExistence type="inferred from homology"/>
<dbReference type="GO" id="GO:0005765">
    <property type="term" value="C:lysosomal membrane"/>
    <property type="evidence" value="ECO:0007669"/>
    <property type="project" value="UniProtKB-SubCell"/>
</dbReference>
<comment type="pathway">
    <text evidence="4">Sphingolipid metabolism.</text>
</comment>
<evidence type="ECO:0000256" key="13">
    <source>
        <dbReference type="ARBA" id="ARBA00033698"/>
    </source>
</evidence>
<dbReference type="GO" id="GO:0008422">
    <property type="term" value="F:beta-glucosidase activity"/>
    <property type="evidence" value="ECO:0007669"/>
    <property type="project" value="UniProtKB-ARBA"/>
</dbReference>
<dbReference type="GO" id="GO:0046527">
    <property type="term" value="F:glucosyltransferase activity"/>
    <property type="evidence" value="ECO:0007669"/>
    <property type="project" value="UniProtKB-ARBA"/>
</dbReference>
<evidence type="ECO:0000256" key="5">
    <source>
        <dbReference type="ARBA" id="ARBA00005189"/>
    </source>
</evidence>
<evidence type="ECO:0000256" key="21">
    <source>
        <dbReference type="ARBA" id="ARBA00049379"/>
    </source>
</evidence>
<evidence type="ECO:0000256" key="14">
    <source>
        <dbReference type="ARBA" id="ARBA00033703"/>
    </source>
</evidence>
<reference evidence="28" key="1">
    <citation type="submission" date="2025-08" db="UniProtKB">
        <authorList>
            <consortium name="RefSeq"/>
        </authorList>
    </citation>
    <scope>IDENTIFICATION</scope>
</reference>
<evidence type="ECO:0000259" key="25">
    <source>
        <dbReference type="Pfam" id="PF02055"/>
    </source>
</evidence>
<dbReference type="GO" id="GO:0030163">
    <property type="term" value="P:protein catabolic process"/>
    <property type="evidence" value="ECO:0007669"/>
    <property type="project" value="UniProtKB-ARBA"/>
</dbReference>
<comment type="catalytic activity">
    <reaction evidence="13">
        <text>a beta-D-galactosyl-(1&lt;-&gt;1')-N-acylsphing-4-enine + H2O = an N-acylsphing-4-enine + D-galactose</text>
        <dbReference type="Rhea" id="RHEA:14297"/>
        <dbReference type="ChEBI" id="CHEBI:4139"/>
        <dbReference type="ChEBI" id="CHEBI:15377"/>
        <dbReference type="ChEBI" id="CHEBI:18390"/>
        <dbReference type="ChEBI" id="CHEBI:52639"/>
        <dbReference type="EC" id="3.2.1.46"/>
    </reaction>
    <physiologicalReaction direction="left-to-right" evidence="13">
        <dbReference type="Rhea" id="RHEA:14298"/>
    </physiologicalReaction>
</comment>
<dbReference type="SUPFAM" id="SSF51011">
    <property type="entry name" value="Glycosyl hydrolase domain"/>
    <property type="match status" value="2"/>
</dbReference>
<dbReference type="GO" id="GO:0007040">
    <property type="term" value="P:lysosome organization"/>
    <property type="evidence" value="ECO:0007669"/>
    <property type="project" value="UniProtKB-ARBA"/>
</dbReference>
<comment type="catalytic activity">
    <reaction evidence="19">
        <text>a beta-D-xylosyl-(1&lt;-&gt;1')-N-acylsphing-4-enine + cholesterol = cholesteryl 3-beta-D-xyloside + an N-acylsphing-4-enine</text>
        <dbReference type="Rhea" id="RHEA:70239"/>
        <dbReference type="ChEBI" id="CHEBI:16113"/>
        <dbReference type="ChEBI" id="CHEBI:52639"/>
        <dbReference type="ChEBI" id="CHEBI:189067"/>
        <dbReference type="ChEBI" id="CHEBI:189068"/>
    </reaction>
    <physiologicalReaction direction="left-to-right" evidence="19">
        <dbReference type="Rhea" id="RHEA:70240"/>
    </physiologicalReaction>
</comment>
<keyword evidence="23" id="KW-0326">Glycosidase</keyword>
<evidence type="ECO:0000256" key="15">
    <source>
        <dbReference type="ARBA" id="ARBA00048055"/>
    </source>
</evidence>
<evidence type="ECO:0000256" key="19">
    <source>
        <dbReference type="ARBA" id="ARBA00048817"/>
    </source>
</evidence>
<comment type="catalytic activity">
    <reaction evidence="15">
        <text>a beta-D-glucosyl-(1&lt;-&gt;1')-N-acylsphing-4-enine + cholesterol = cholesteryl 3-beta-D-glucoside + an N-acylsphing-4-enine</text>
        <dbReference type="Rhea" id="RHEA:58264"/>
        <dbReference type="ChEBI" id="CHEBI:16113"/>
        <dbReference type="ChEBI" id="CHEBI:17495"/>
        <dbReference type="ChEBI" id="CHEBI:22801"/>
        <dbReference type="ChEBI" id="CHEBI:52639"/>
    </reaction>
    <physiologicalReaction direction="left-to-right" evidence="15">
        <dbReference type="Rhea" id="RHEA:58265"/>
    </physiologicalReaction>
    <physiologicalReaction direction="right-to-left" evidence="15">
        <dbReference type="Rhea" id="RHEA:58266"/>
    </physiologicalReaction>
</comment>
<evidence type="ECO:0000256" key="23">
    <source>
        <dbReference type="RuleBase" id="RU361188"/>
    </source>
</evidence>
<evidence type="ECO:0000256" key="22">
    <source>
        <dbReference type="ARBA" id="ARBA00049516"/>
    </source>
</evidence>
<evidence type="ECO:0000313" key="28">
    <source>
        <dbReference type="RefSeq" id="XP_033780276.1"/>
    </source>
</evidence>
<comment type="catalytic activity">
    <reaction evidence="21">
        <text>beta-D-glucosyl-N-octanoylsphing-4E-enine + cholesterol = N-octanoylsphing-4-enine + cholesteryl 3-beta-D-glucoside</text>
        <dbReference type="Rhea" id="RHEA:70303"/>
        <dbReference type="ChEBI" id="CHEBI:16113"/>
        <dbReference type="ChEBI" id="CHEBI:17495"/>
        <dbReference type="ChEBI" id="CHEBI:45815"/>
        <dbReference type="ChEBI" id="CHEBI:65222"/>
    </reaction>
    <physiologicalReaction direction="left-to-right" evidence="21">
        <dbReference type="Rhea" id="RHEA:70304"/>
    </physiologicalReaction>
    <physiologicalReaction direction="right-to-left" evidence="21">
        <dbReference type="Rhea" id="RHEA:70305"/>
    </physiologicalReaction>
</comment>
<comment type="similarity">
    <text evidence="6 23">Belongs to the glycosyl hydrolase 30 family.</text>
</comment>
<dbReference type="PRINTS" id="PR00843">
    <property type="entry name" value="GLHYDRLASE30"/>
</dbReference>
<protein>
    <recommendedName>
        <fullName evidence="23">Glucosylceramidase</fullName>
        <ecNumber evidence="23">3.2.1.45</ecNumber>
    </recommendedName>
</protein>
<dbReference type="FunFam" id="3.20.20.80:FF:000030">
    <property type="entry name" value="Lysosomal acid glucosylceramidase"/>
    <property type="match status" value="1"/>
</dbReference>
<comment type="catalytic activity">
    <reaction evidence="11">
        <text>beta-D-xylosyl-(1&lt;-&gt;1')-N-(9Z-octadecenoyl)-sphing-4-enine + cholesterol = cholesteryl 3-beta-D-xyloside + N-(9Z-octadecenoyl)-sphing-4-enine</text>
        <dbReference type="Rhea" id="RHEA:70251"/>
        <dbReference type="ChEBI" id="CHEBI:16113"/>
        <dbReference type="ChEBI" id="CHEBI:77996"/>
        <dbReference type="ChEBI" id="CHEBI:189067"/>
        <dbReference type="ChEBI" id="CHEBI:189081"/>
    </reaction>
    <physiologicalReaction direction="left-to-right" evidence="11">
        <dbReference type="Rhea" id="RHEA:70252"/>
    </physiologicalReaction>
</comment>
<comment type="pathway">
    <text evidence="3">Steroid metabolism; cholesterol metabolism.</text>
</comment>
<dbReference type="Pfam" id="PF02055">
    <property type="entry name" value="Glyco_hydro_30"/>
    <property type="match status" value="1"/>
</dbReference>
<evidence type="ECO:0000256" key="3">
    <source>
        <dbReference type="ARBA" id="ARBA00004731"/>
    </source>
</evidence>
<evidence type="ECO:0000256" key="9">
    <source>
        <dbReference type="ARBA" id="ARBA00022919"/>
    </source>
</evidence>
<comment type="catalytic activity">
    <reaction evidence="20">
        <text>beta-D-glucosyl-(1&lt;-&gt;1')-N-(15Z-tetracosenoyl)-sphing-4-enine + cholesterol = N-(15Z-tetracosenoyl)-sphing-4-enine + cholesteryl 3-beta-D-glucoside</text>
        <dbReference type="Rhea" id="RHEA:70315"/>
        <dbReference type="ChEBI" id="CHEBI:16113"/>
        <dbReference type="ChEBI" id="CHEBI:17495"/>
        <dbReference type="ChEBI" id="CHEBI:74450"/>
        <dbReference type="ChEBI" id="CHEBI:76302"/>
    </reaction>
    <physiologicalReaction direction="left-to-right" evidence="20">
        <dbReference type="Rhea" id="RHEA:70316"/>
    </physiologicalReaction>
    <physiologicalReaction direction="right-to-left" evidence="20">
        <dbReference type="Rhea" id="RHEA:70317"/>
    </physiologicalReaction>
</comment>
<dbReference type="CTD" id="2629"/>
<comment type="catalytic activity">
    <reaction evidence="12">
        <text>cholesteryl 3-beta-D-glucoside + H2O = cholesterol + D-glucose</text>
        <dbReference type="Rhea" id="RHEA:11956"/>
        <dbReference type="ChEBI" id="CHEBI:4167"/>
        <dbReference type="ChEBI" id="CHEBI:15377"/>
        <dbReference type="ChEBI" id="CHEBI:16113"/>
        <dbReference type="ChEBI" id="CHEBI:17495"/>
    </reaction>
    <physiologicalReaction direction="left-to-right" evidence="12">
        <dbReference type="Rhea" id="RHEA:11957"/>
    </physiologicalReaction>
</comment>
<feature type="domain" description="Glycosyl hydrolase family 30 beta sandwich" evidence="26">
    <location>
        <begin position="534"/>
        <end position="596"/>
    </location>
</feature>
<comment type="catalytic activity">
    <reaction evidence="17">
        <text>a beta-D-galactosyl-(1&lt;-&gt;1')-N-acylsphing-4-enine + cholesterol = cholesteryl 3-beta-D-galactoside + an N-acylsphing-4-enine</text>
        <dbReference type="Rhea" id="RHEA:70235"/>
        <dbReference type="ChEBI" id="CHEBI:16113"/>
        <dbReference type="ChEBI" id="CHEBI:18390"/>
        <dbReference type="ChEBI" id="CHEBI:52639"/>
        <dbReference type="ChEBI" id="CHEBI:189066"/>
    </reaction>
    <physiologicalReaction direction="left-to-right" evidence="17">
        <dbReference type="Rhea" id="RHEA:70236"/>
    </physiologicalReaction>
    <physiologicalReaction direction="right-to-left" evidence="17">
        <dbReference type="Rhea" id="RHEA:70237"/>
    </physiologicalReaction>
</comment>
<comment type="pathway">
    <text evidence="5">Lipid metabolism.</text>
</comment>
<dbReference type="InterPro" id="IPR033453">
    <property type="entry name" value="Glyco_hydro_30_TIM-barrel"/>
</dbReference>
<dbReference type="KEGG" id="gsh:117350236"/>
<dbReference type="Pfam" id="PF17189">
    <property type="entry name" value="Glyco_hydro_30C"/>
    <property type="match status" value="1"/>
</dbReference>
<dbReference type="RefSeq" id="XP_033780276.1">
    <property type="nucleotide sequence ID" value="XM_033924385.1"/>
</dbReference>
<keyword evidence="8 23" id="KW-0378">Hydrolase</keyword>
<dbReference type="UniPathway" id="UPA00296"/>
<dbReference type="GO" id="GO:0016241">
    <property type="term" value="P:regulation of macroautophagy"/>
    <property type="evidence" value="ECO:0007669"/>
    <property type="project" value="UniProtKB-ARBA"/>
</dbReference>
<dbReference type="GO" id="GO:0032006">
    <property type="term" value="P:regulation of TOR signaling"/>
    <property type="evidence" value="ECO:0007669"/>
    <property type="project" value="UniProtKB-ARBA"/>
</dbReference>
<dbReference type="GO" id="GO:0008203">
    <property type="term" value="P:cholesterol metabolic process"/>
    <property type="evidence" value="ECO:0007669"/>
    <property type="project" value="UniProtKB-UniPathway"/>
</dbReference>
<dbReference type="EC" id="3.2.1.45" evidence="23"/>
<keyword evidence="27" id="KW-1185">Reference proteome</keyword>
<evidence type="ECO:0000256" key="24">
    <source>
        <dbReference type="SAM" id="MobiDB-lite"/>
    </source>
</evidence>
<accession>A0A6P8PYU4</accession>
<comment type="catalytic activity">
    <reaction evidence="14">
        <text>1-(beta-D-galactosyl)-N-dodecanoylsphing-4-enine + cholesterol = cholesteryl 3-beta-D-galactoside + N-dodecanoylsphing-4-enine</text>
        <dbReference type="Rhea" id="RHEA:70255"/>
        <dbReference type="ChEBI" id="CHEBI:16113"/>
        <dbReference type="ChEBI" id="CHEBI:72956"/>
        <dbReference type="ChEBI" id="CHEBI:73432"/>
        <dbReference type="ChEBI" id="CHEBI:189066"/>
    </reaction>
    <physiologicalReaction direction="left-to-right" evidence="14">
        <dbReference type="Rhea" id="RHEA:70256"/>
    </physiologicalReaction>
    <physiologicalReaction direction="right-to-left" evidence="14">
        <dbReference type="Rhea" id="RHEA:70257"/>
    </physiologicalReaction>
</comment>
<sequence length="601" mass="67500">MPFRRSERSQPGFSRVPADGQAGRLPEGGDSQLTIDGSATSRRWCQKVEEHCSKLCPLWLGILEKTLLTKNRRREGSRTMEPKHVGISELLVIISALHSVLGGHPCVPMNFGHSSVVCVCNATYCDTLDPLTVPALGNYSKYESSLDGKRLQSSEGAILKDHTSTGAGLVLKLNTAKKYQRIKGFGGAMTDAAALNILTLSEATQRHLLNSYFSEEGLEYNLLRVPMASCDFSTRVYTYDDTSDDFELKNFSLQLEDTLMKIPLIQKVEAISRKPLSLFASPWTSPSWLKTNELPYGKGTLKGQPGNKYHKTWANYFVRFLDEYSKYNLTFWAVTAQNEPTSGLIYGYKFQTLGFTAEHQRDFIALDLGPALKGSNHSRVQLLILDDNRLLLPYWAKVVLSDLQAAQYINGIGVHWYFDSLTPSDVTLGNTHHQYPDYFLIATEASIGFLPWEKGVRLGCWNRGTQYSHSIIQDLNQYVVGWTDWNLALNLKGGPNWVENFADSPIIIDVTKDLFYKQPMFYHIAHFSKFIVEGSRRVGLEVSAENELESIAFLRPDGVAVLVTLNRTPENITFEISDPELGHIQATSPANSIQTYLWKRA</sequence>
<dbReference type="GO" id="GO:0042176">
    <property type="term" value="P:regulation of protein catabolic process"/>
    <property type="evidence" value="ECO:0007669"/>
    <property type="project" value="UniProtKB-ARBA"/>
</dbReference>
<evidence type="ECO:0000256" key="1">
    <source>
        <dbReference type="ARBA" id="ARBA00001013"/>
    </source>
</evidence>
<dbReference type="PANTHER" id="PTHR11069:SF23">
    <property type="entry name" value="LYSOSOMAL ACID GLUCOSYLCERAMIDASE"/>
    <property type="match status" value="1"/>
</dbReference>
<keyword evidence="9 23" id="KW-0746">Sphingolipid metabolism</keyword>
<dbReference type="OrthoDB" id="2160638at2759"/>
<feature type="domain" description="Glycosyl hydrolase family 30 TIM-barrel" evidence="25">
    <location>
        <begin position="182"/>
        <end position="531"/>
    </location>
</feature>
<evidence type="ECO:0000256" key="4">
    <source>
        <dbReference type="ARBA" id="ARBA00004991"/>
    </source>
</evidence>
<evidence type="ECO:0000256" key="11">
    <source>
        <dbReference type="ARBA" id="ARBA00033633"/>
    </source>
</evidence>
<evidence type="ECO:0000256" key="12">
    <source>
        <dbReference type="ARBA" id="ARBA00033646"/>
    </source>
</evidence>
<dbReference type="PANTHER" id="PTHR11069">
    <property type="entry name" value="GLUCOSYLCERAMIDASE"/>
    <property type="match status" value="1"/>
</dbReference>
<feature type="region of interest" description="Disordered" evidence="24">
    <location>
        <begin position="1"/>
        <end position="34"/>
    </location>
</feature>
<organism evidence="27 28">
    <name type="scientific">Geotrypetes seraphini</name>
    <name type="common">Gaboon caecilian</name>
    <name type="synonym">Caecilia seraphini</name>
    <dbReference type="NCBI Taxonomy" id="260995"/>
    <lineage>
        <taxon>Eukaryota</taxon>
        <taxon>Metazoa</taxon>
        <taxon>Chordata</taxon>
        <taxon>Craniata</taxon>
        <taxon>Vertebrata</taxon>
        <taxon>Euteleostomi</taxon>
        <taxon>Amphibia</taxon>
        <taxon>Gymnophiona</taxon>
        <taxon>Geotrypetes</taxon>
    </lineage>
</organism>
<evidence type="ECO:0000256" key="18">
    <source>
        <dbReference type="ARBA" id="ARBA00048698"/>
    </source>
</evidence>